<accession>A0A0M0GJ91</accession>
<reference evidence="2" key="1">
    <citation type="submission" date="2015-07" db="EMBL/GenBank/DDBJ databases">
        <title>Fjat-10036 dsm4.</title>
        <authorList>
            <person name="Liu B."/>
            <person name="Wang J."/>
            <person name="Zhu Y."/>
            <person name="Liu G."/>
            <person name="Chen Q."/>
            <person name="Chen Z."/>
            <person name="Lan J."/>
            <person name="Che J."/>
            <person name="Ge C."/>
            <person name="Shi H."/>
            <person name="Pan Z."/>
            <person name="Liu X."/>
        </authorList>
    </citation>
    <scope>NUCLEOTIDE SEQUENCE [LARGE SCALE GENOMIC DNA]</scope>
    <source>
        <strain evidence="2">DSM 4</strain>
    </source>
</reference>
<dbReference type="STRING" id="1459.AF332_26205"/>
<dbReference type="EMBL" id="LGUF01000007">
    <property type="protein sequence ID" value="KON89970.1"/>
    <property type="molecule type" value="Genomic_DNA"/>
</dbReference>
<dbReference type="InterPro" id="IPR036412">
    <property type="entry name" value="HAD-like_sf"/>
</dbReference>
<dbReference type="SFLD" id="SFLDS00003">
    <property type="entry name" value="Haloacid_Dehalogenase"/>
    <property type="match status" value="1"/>
</dbReference>
<dbReference type="SUPFAM" id="SSF56784">
    <property type="entry name" value="HAD-like"/>
    <property type="match status" value="1"/>
</dbReference>
<protein>
    <recommendedName>
        <fullName evidence="3">Haloacid dehalogenase</fullName>
    </recommendedName>
</protein>
<dbReference type="InterPro" id="IPR023214">
    <property type="entry name" value="HAD_sf"/>
</dbReference>
<evidence type="ECO:0000313" key="2">
    <source>
        <dbReference type="Proteomes" id="UP000037109"/>
    </source>
</evidence>
<dbReference type="PATRIC" id="fig|1459.3.peg.5758"/>
<gene>
    <name evidence="1" type="ORF">AF332_26205</name>
</gene>
<keyword evidence="2" id="KW-1185">Reference proteome</keyword>
<name>A0A0M0GJ91_SPOGL</name>
<dbReference type="Pfam" id="PF00702">
    <property type="entry name" value="Hydrolase"/>
    <property type="match status" value="1"/>
</dbReference>
<dbReference type="RefSeq" id="WP_053437335.1">
    <property type="nucleotide sequence ID" value="NZ_LGUF01000007.1"/>
</dbReference>
<evidence type="ECO:0008006" key="3">
    <source>
        <dbReference type="Google" id="ProtNLM"/>
    </source>
</evidence>
<dbReference type="Gene3D" id="1.10.150.240">
    <property type="entry name" value="Putative phosphatase, domain 2"/>
    <property type="match status" value="1"/>
</dbReference>
<dbReference type="PANTHER" id="PTHR43434:SF1">
    <property type="entry name" value="PHOSPHOGLYCOLATE PHOSPHATASE"/>
    <property type="match status" value="1"/>
</dbReference>
<dbReference type="InterPro" id="IPR050155">
    <property type="entry name" value="HAD-like_hydrolase_sf"/>
</dbReference>
<dbReference type="GO" id="GO:0008967">
    <property type="term" value="F:phosphoglycolate phosphatase activity"/>
    <property type="evidence" value="ECO:0007669"/>
    <property type="project" value="TreeGrafter"/>
</dbReference>
<organism evidence="1 2">
    <name type="scientific">Sporosarcina globispora</name>
    <name type="common">Bacillus globisporus</name>
    <dbReference type="NCBI Taxonomy" id="1459"/>
    <lineage>
        <taxon>Bacteria</taxon>
        <taxon>Bacillati</taxon>
        <taxon>Bacillota</taxon>
        <taxon>Bacilli</taxon>
        <taxon>Bacillales</taxon>
        <taxon>Caryophanaceae</taxon>
        <taxon>Sporosarcina</taxon>
    </lineage>
</organism>
<dbReference type="NCBIfam" id="TIGR01549">
    <property type="entry name" value="HAD-SF-IA-v1"/>
    <property type="match status" value="1"/>
</dbReference>
<dbReference type="Gene3D" id="3.40.50.1000">
    <property type="entry name" value="HAD superfamily/HAD-like"/>
    <property type="match status" value="1"/>
</dbReference>
<evidence type="ECO:0000313" key="1">
    <source>
        <dbReference type="EMBL" id="KON89970.1"/>
    </source>
</evidence>
<sequence>MKIKGILFDKDGTILQFKSIWIKVMEGVIDDLLKMISETGNSKLKKQLCLSIGLRNGEVDEKGHLASGTTRDIANAFQEVLPQQIPFFHRWMSESILRRTEQSIEYVKPVCNLSSLFKAIKQKGIIIGIATADDYETTVLCLKHLGIENDIKFLGTSDLYEKKPSPQIVERFCEQFGLEKEEIAFVGDTVVDLKTAKNSKVRYGIGVLSGVGSEQELQNLADFVIPTIEYIINGNKEFIWDSREGAAKKSEYSTYVL</sequence>
<dbReference type="PANTHER" id="PTHR43434">
    <property type="entry name" value="PHOSPHOGLYCOLATE PHOSPHATASE"/>
    <property type="match status" value="1"/>
</dbReference>
<dbReference type="Proteomes" id="UP000037109">
    <property type="component" value="Unassembled WGS sequence"/>
</dbReference>
<proteinExistence type="predicted"/>
<comment type="caution">
    <text evidence="1">The sequence shown here is derived from an EMBL/GenBank/DDBJ whole genome shotgun (WGS) entry which is preliminary data.</text>
</comment>
<dbReference type="InterPro" id="IPR023198">
    <property type="entry name" value="PGP-like_dom2"/>
</dbReference>
<dbReference type="GO" id="GO:0006281">
    <property type="term" value="P:DNA repair"/>
    <property type="evidence" value="ECO:0007669"/>
    <property type="project" value="TreeGrafter"/>
</dbReference>
<dbReference type="SFLD" id="SFLDG01129">
    <property type="entry name" value="C1.5:_HAD__Beta-PGM__Phosphata"/>
    <property type="match status" value="1"/>
</dbReference>
<dbReference type="GO" id="GO:0005829">
    <property type="term" value="C:cytosol"/>
    <property type="evidence" value="ECO:0007669"/>
    <property type="project" value="TreeGrafter"/>
</dbReference>
<dbReference type="AlphaFoldDB" id="A0A0M0GJ91"/>
<dbReference type="InterPro" id="IPR006439">
    <property type="entry name" value="HAD-SF_hydro_IA"/>
</dbReference>